<proteinExistence type="predicted"/>
<dbReference type="EMBL" id="AMCI01002081">
    <property type="protein sequence ID" value="EJX03678.1"/>
    <property type="molecule type" value="Genomic_DNA"/>
</dbReference>
<name>J9GN21_9ZZZZ</name>
<organism evidence="2">
    <name type="scientific">gut metagenome</name>
    <dbReference type="NCBI Taxonomy" id="749906"/>
    <lineage>
        <taxon>unclassified sequences</taxon>
        <taxon>metagenomes</taxon>
        <taxon>organismal metagenomes</taxon>
    </lineage>
</organism>
<evidence type="ECO:0000313" key="2">
    <source>
        <dbReference type="EMBL" id="EJX03678.1"/>
    </source>
</evidence>
<feature type="region of interest" description="Disordered" evidence="1">
    <location>
        <begin position="1"/>
        <end position="36"/>
    </location>
</feature>
<sequence>MPDEEFSPCFQAQYPHDKGGNTHSATADGNPSDKEP</sequence>
<gene>
    <name evidence="2" type="ORF">EVA_08214</name>
</gene>
<reference evidence="2" key="1">
    <citation type="journal article" date="2012" name="PLoS ONE">
        <title>Gene sets for utilization of primary and secondary nutrition supplies in the distal gut of endangered iberian lynx.</title>
        <authorList>
            <person name="Alcaide M."/>
            <person name="Messina E."/>
            <person name="Richter M."/>
            <person name="Bargiela R."/>
            <person name="Peplies J."/>
            <person name="Huws S.A."/>
            <person name="Newbold C.J."/>
            <person name="Golyshin P.N."/>
            <person name="Simon M.A."/>
            <person name="Lopez G."/>
            <person name="Yakimov M.M."/>
            <person name="Ferrer M."/>
        </authorList>
    </citation>
    <scope>NUCLEOTIDE SEQUENCE</scope>
</reference>
<evidence type="ECO:0000256" key="1">
    <source>
        <dbReference type="SAM" id="MobiDB-lite"/>
    </source>
</evidence>
<dbReference type="AlphaFoldDB" id="J9GN21"/>
<accession>J9GN21</accession>
<protein>
    <submittedName>
        <fullName evidence="2">Uncharacterized protein</fullName>
    </submittedName>
</protein>
<comment type="caution">
    <text evidence="2">The sequence shown here is derived from an EMBL/GenBank/DDBJ whole genome shotgun (WGS) entry which is preliminary data.</text>
</comment>